<evidence type="ECO:0000313" key="2">
    <source>
        <dbReference type="Proteomes" id="UP001239782"/>
    </source>
</evidence>
<proteinExistence type="predicted"/>
<keyword evidence="2" id="KW-1185">Reference proteome</keyword>
<dbReference type="EMBL" id="CP133548">
    <property type="protein sequence ID" value="WMS87519.1"/>
    <property type="molecule type" value="Genomic_DNA"/>
</dbReference>
<organism evidence="1 2">
    <name type="scientific">Pleionea litopenaei</name>
    <dbReference type="NCBI Taxonomy" id="3070815"/>
    <lineage>
        <taxon>Bacteria</taxon>
        <taxon>Pseudomonadati</taxon>
        <taxon>Pseudomonadota</taxon>
        <taxon>Gammaproteobacteria</taxon>
        <taxon>Oceanospirillales</taxon>
        <taxon>Pleioneaceae</taxon>
        <taxon>Pleionea</taxon>
    </lineage>
</organism>
<gene>
    <name evidence="1" type="ORF">Q9312_00990</name>
</gene>
<dbReference type="Proteomes" id="UP001239782">
    <property type="component" value="Chromosome"/>
</dbReference>
<protein>
    <submittedName>
        <fullName evidence="1">Uncharacterized protein</fullName>
    </submittedName>
</protein>
<name>A0AA51X740_9GAMM</name>
<reference evidence="1 2" key="1">
    <citation type="submission" date="2023-08" db="EMBL/GenBank/DDBJ databases">
        <title>Pleionea litopenaei sp. nov., isolated from stomach of juvenile Litopenaeus vannamei.</title>
        <authorList>
            <person name="Rho A.M."/>
            <person name="Hwang C.Y."/>
        </authorList>
    </citation>
    <scope>NUCLEOTIDE SEQUENCE [LARGE SCALE GENOMIC DNA]</scope>
    <source>
        <strain evidence="1 2">HL-JVS1</strain>
    </source>
</reference>
<dbReference type="AlphaFoldDB" id="A0AA51X740"/>
<accession>A0AA51X740</accession>
<sequence length="166" mass="19794">MKTPATLKDAPENVYLEQQMCYKIWNEIFSEWKENGGGFKKSMITTREFIANDSKSSFSKIVRKAWSIQESRRFYEGLKNFGYWDVSNEDYLEVTNIYFSVSGVEMPDSCKVMHWVSNVFWNDLINTTGTDSALFRFYEVPKNMEWHSPYAQQWMTYWIFVNLKED</sequence>
<dbReference type="KEGG" id="plei:Q9312_00990"/>
<evidence type="ECO:0000313" key="1">
    <source>
        <dbReference type="EMBL" id="WMS87519.1"/>
    </source>
</evidence>
<dbReference type="RefSeq" id="WP_309202660.1">
    <property type="nucleotide sequence ID" value="NZ_CP133548.1"/>
</dbReference>